<keyword evidence="2" id="KW-1185">Reference proteome</keyword>
<dbReference type="EMBL" id="FNGY01000007">
    <property type="protein sequence ID" value="SDN35775.1"/>
    <property type="molecule type" value="Genomic_DNA"/>
</dbReference>
<dbReference type="InterPro" id="IPR022385">
    <property type="entry name" value="Rhs_assc_core"/>
</dbReference>
<organism evidence="1 2">
    <name type="scientific">Pedobacter steynii</name>
    <dbReference type="NCBI Taxonomy" id="430522"/>
    <lineage>
        <taxon>Bacteria</taxon>
        <taxon>Pseudomonadati</taxon>
        <taxon>Bacteroidota</taxon>
        <taxon>Sphingobacteriia</taxon>
        <taxon>Sphingobacteriales</taxon>
        <taxon>Sphingobacteriaceae</taxon>
        <taxon>Pedobacter</taxon>
    </lineage>
</organism>
<proteinExistence type="predicted"/>
<protein>
    <submittedName>
        <fullName evidence="1">RHS repeat-associated core domain-containing protein</fullName>
    </submittedName>
</protein>
<evidence type="ECO:0000313" key="2">
    <source>
        <dbReference type="Proteomes" id="UP000183200"/>
    </source>
</evidence>
<dbReference type="NCBIfam" id="TIGR03696">
    <property type="entry name" value="Rhs_assc_core"/>
    <property type="match status" value="1"/>
</dbReference>
<evidence type="ECO:0000313" key="1">
    <source>
        <dbReference type="EMBL" id="SDN35775.1"/>
    </source>
</evidence>
<sequence>MRISADNVKYEYFIRDHLNNVRVSFEEGANGQAEVRQESSYYAFGMQHAPLSKPGNPNTALFNGGSEWLADFDNDPDLYNTFFRQYDPVLGRFNGIDPEAVKYSEFSAYQFVFNNPISFSDPSGADPKFDKLISEMLERYQDGGTGGHGKLGGPGRQVVEFVILLLRMMFLMLV</sequence>
<name>A0A1H0AQX1_9SPHI</name>
<dbReference type="Proteomes" id="UP000183200">
    <property type="component" value="Unassembled WGS sequence"/>
</dbReference>
<gene>
    <name evidence="1" type="ORF">SAMN05421820_107171</name>
</gene>
<reference evidence="2" key="1">
    <citation type="submission" date="2016-10" db="EMBL/GenBank/DDBJ databases">
        <authorList>
            <person name="Varghese N."/>
            <person name="Submissions S."/>
        </authorList>
    </citation>
    <scope>NUCLEOTIDE SEQUENCE [LARGE SCALE GENOMIC DNA]</scope>
    <source>
        <strain evidence="2">DSM 19110</strain>
    </source>
</reference>
<dbReference type="AlphaFoldDB" id="A0A1H0AQX1"/>
<dbReference type="Gene3D" id="2.180.10.10">
    <property type="entry name" value="RHS repeat-associated core"/>
    <property type="match status" value="1"/>
</dbReference>
<accession>A0A1H0AQX1</accession>